<gene>
    <name evidence="1" type="ORF">SAMN04487991_0700</name>
</gene>
<evidence type="ECO:0000313" key="2">
    <source>
        <dbReference type="Proteomes" id="UP000199630"/>
    </source>
</evidence>
<name>A0A1I3KI29_9RHOB</name>
<organism evidence="1 2">
    <name type="scientific">Celeribacter neptunius</name>
    <dbReference type="NCBI Taxonomy" id="588602"/>
    <lineage>
        <taxon>Bacteria</taxon>
        <taxon>Pseudomonadati</taxon>
        <taxon>Pseudomonadota</taxon>
        <taxon>Alphaproteobacteria</taxon>
        <taxon>Rhodobacterales</taxon>
        <taxon>Roseobacteraceae</taxon>
        <taxon>Celeribacter</taxon>
    </lineage>
</organism>
<dbReference type="OrthoDB" id="7870478at2"/>
<proteinExistence type="predicted"/>
<dbReference type="AlphaFoldDB" id="A0A1I3KI29"/>
<dbReference type="EMBL" id="FORH01000001">
    <property type="protein sequence ID" value="SFI72181.1"/>
    <property type="molecule type" value="Genomic_DNA"/>
</dbReference>
<dbReference type="RefSeq" id="WP_090057339.1">
    <property type="nucleotide sequence ID" value="NZ_FORH01000001.1"/>
</dbReference>
<accession>A0A1I3KI29</accession>
<keyword evidence="2" id="KW-1185">Reference proteome</keyword>
<dbReference type="STRING" id="588602.SAMN04487991_0700"/>
<dbReference type="Proteomes" id="UP000199630">
    <property type="component" value="Unassembled WGS sequence"/>
</dbReference>
<protein>
    <submittedName>
        <fullName evidence="1">Uncharacterized protein</fullName>
    </submittedName>
</protein>
<evidence type="ECO:0000313" key="1">
    <source>
        <dbReference type="EMBL" id="SFI72181.1"/>
    </source>
</evidence>
<reference evidence="2" key="1">
    <citation type="submission" date="2016-10" db="EMBL/GenBank/DDBJ databases">
        <authorList>
            <person name="Varghese N."/>
            <person name="Submissions S."/>
        </authorList>
    </citation>
    <scope>NUCLEOTIDE SEQUENCE [LARGE SCALE GENOMIC DNA]</scope>
    <source>
        <strain evidence="2">DSM 26471</strain>
    </source>
</reference>
<sequence length="120" mass="13043">MSDKVAETAGTDAKADKTDKAEKHLYMMQFEGTAGAKTGLRMGARHMIMVFIVASEPKFAVAKGHKGLEVTGWSGLEMKKIGDITGKKRFEDKAMDASARKAMEKGASFLIFKNEIKGQA</sequence>